<evidence type="ECO:0000313" key="2">
    <source>
        <dbReference type="Proteomes" id="UP000199341"/>
    </source>
</evidence>
<sequence>MPAFGTGTEGAYVSATGNTGLRVDNPWRGHLLTLKADLQREMGELSGLLARPCADIGEGSVWVGPAADTWHREAEARRRDMLAQLRALVPLVETAIRTCPEKVTIGEAKLLQADFL</sequence>
<dbReference type="EMBL" id="FNIE01000015">
    <property type="protein sequence ID" value="SDO99613.1"/>
    <property type="molecule type" value="Genomic_DNA"/>
</dbReference>
<organism evidence="1 2">
    <name type="scientific">Actinacidiphila guanduensis</name>
    <dbReference type="NCBI Taxonomy" id="310781"/>
    <lineage>
        <taxon>Bacteria</taxon>
        <taxon>Bacillati</taxon>
        <taxon>Actinomycetota</taxon>
        <taxon>Actinomycetes</taxon>
        <taxon>Kitasatosporales</taxon>
        <taxon>Streptomycetaceae</taxon>
        <taxon>Actinacidiphila</taxon>
    </lineage>
</organism>
<dbReference type="STRING" id="310781.SAMN05216259_11547"/>
<evidence type="ECO:0000313" key="1">
    <source>
        <dbReference type="EMBL" id="SDO99613.1"/>
    </source>
</evidence>
<accession>A0A1H0P3R9</accession>
<gene>
    <name evidence="1" type="ORF">SAMN05216259_11547</name>
</gene>
<protein>
    <recommendedName>
        <fullName evidence="3">WXG100 family type VII secretion target</fullName>
    </recommendedName>
</protein>
<keyword evidence="2" id="KW-1185">Reference proteome</keyword>
<dbReference type="Proteomes" id="UP000199341">
    <property type="component" value="Unassembled WGS sequence"/>
</dbReference>
<evidence type="ECO:0008006" key="3">
    <source>
        <dbReference type="Google" id="ProtNLM"/>
    </source>
</evidence>
<name>A0A1H0P3R9_9ACTN</name>
<dbReference type="AlphaFoldDB" id="A0A1H0P3R9"/>
<proteinExistence type="predicted"/>
<reference evidence="1 2" key="1">
    <citation type="submission" date="2016-10" db="EMBL/GenBank/DDBJ databases">
        <authorList>
            <person name="de Groot N.N."/>
        </authorList>
    </citation>
    <scope>NUCLEOTIDE SEQUENCE [LARGE SCALE GENOMIC DNA]</scope>
    <source>
        <strain evidence="1 2">CGMCC 4.2022</strain>
    </source>
</reference>